<accession>A0ABU0M869</accession>
<protein>
    <submittedName>
        <fullName evidence="4">Poly(Hydroxyalkanoate) depolymerase family esterase</fullName>
    </submittedName>
</protein>
<keyword evidence="5" id="KW-1185">Reference proteome</keyword>
<organism evidence="4 5">
    <name type="scientific">Kaistia geumhonensis</name>
    <dbReference type="NCBI Taxonomy" id="410839"/>
    <lineage>
        <taxon>Bacteria</taxon>
        <taxon>Pseudomonadati</taxon>
        <taxon>Pseudomonadota</taxon>
        <taxon>Alphaproteobacteria</taxon>
        <taxon>Hyphomicrobiales</taxon>
        <taxon>Kaistiaceae</taxon>
        <taxon>Kaistia</taxon>
    </lineage>
</organism>
<dbReference type="NCBIfam" id="TIGR01840">
    <property type="entry name" value="esterase_phb"/>
    <property type="match status" value="1"/>
</dbReference>
<dbReference type="Pfam" id="PF10503">
    <property type="entry name" value="Esterase_PHB"/>
    <property type="match status" value="1"/>
</dbReference>
<dbReference type="InterPro" id="IPR050955">
    <property type="entry name" value="Plant_Biomass_Hydrol_Est"/>
</dbReference>
<evidence type="ECO:0000313" key="5">
    <source>
        <dbReference type="Proteomes" id="UP001223743"/>
    </source>
</evidence>
<evidence type="ECO:0000256" key="1">
    <source>
        <dbReference type="ARBA" id="ARBA00022729"/>
    </source>
</evidence>
<dbReference type="SUPFAM" id="SSF53474">
    <property type="entry name" value="alpha/beta-Hydrolases"/>
    <property type="match status" value="2"/>
</dbReference>
<feature type="region of interest" description="Disordered" evidence="3">
    <location>
        <begin position="466"/>
        <end position="498"/>
    </location>
</feature>
<proteinExistence type="predicted"/>
<dbReference type="InterPro" id="IPR029058">
    <property type="entry name" value="AB_hydrolase_fold"/>
</dbReference>
<dbReference type="InterPro" id="IPR010126">
    <property type="entry name" value="Esterase_phb"/>
</dbReference>
<reference evidence="4 5" key="1">
    <citation type="submission" date="2023-07" db="EMBL/GenBank/DDBJ databases">
        <title>Genomic Encyclopedia of Type Strains, Phase IV (KMG-IV): sequencing the most valuable type-strain genomes for metagenomic binning, comparative biology and taxonomic classification.</title>
        <authorList>
            <person name="Goeker M."/>
        </authorList>
    </citation>
    <scope>NUCLEOTIDE SEQUENCE [LARGE SCALE GENOMIC DNA]</scope>
    <source>
        <strain evidence="4 5">B1-1</strain>
    </source>
</reference>
<dbReference type="EMBL" id="JAUSWJ010000001">
    <property type="protein sequence ID" value="MDQ0517113.1"/>
    <property type="molecule type" value="Genomic_DNA"/>
</dbReference>
<evidence type="ECO:0000313" key="4">
    <source>
        <dbReference type="EMBL" id="MDQ0517113.1"/>
    </source>
</evidence>
<evidence type="ECO:0000256" key="2">
    <source>
        <dbReference type="ARBA" id="ARBA00022801"/>
    </source>
</evidence>
<dbReference type="PANTHER" id="PTHR43037:SF1">
    <property type="entry name" value="BLL1128 PROTEIN"/>
    <property type="match status" value="1"/>
</dbReference>
<comment type="caution">
    <text evidence="4">The sequence shown here is derived from an EMBL/GenBank/DDBJ whole genome shotgun (WGS) entry which is preliminary data.</text>
</comment>
<dbReference type="Gene3D" id="3.40.50.1820">
    <property type="entry name" value="alpha/beta hydrolase"/>
    <property type="match status" value="1"/>
</dbReference>
<keyword evidence="1" id="KW-0732">Signal</keyword>
<name>A0ABU0M869_9HYPH</name>
<gene>
    <name evidence="4" type="ORF">QO015_002726</name>
</gene>
<sequence>MASWAGPTMDRSSFSGRRVARPAISTAQIEPGCGCSTISGDEPSQIVAQGVCLAWFFGPRESVPPIASIITARRSASHLFDDAPLANRRWQLKAPFPCYCAVQHRASLVRTTKGGSIMAAGRTGAGMRTLSDTIARLTAIKAAKRQSAASPVVDRLSELGPFGPNPGALQGRIHVPRTAERSMPLVVVLHGCTQSAAQYDSGSGWSELADEAGFALLFPEQAQANNLNRCFNWFESGDIRRDAGEAASIRHMIDRMIASHAIDRDRVYITGLSAGGAMAAVMLATYPEVFAGGAIIAGLPYGVATTIPEAFDRMRGHGLPEAAALGRLVAGAAPDAGGWPSISIWHGTADQTVDMANAGALAEQWRQIHDLPSEPVEQRQSARMTRRIWRDGQGRVGVEQVLIEGMGHGTPIAASGPDRLGTARPYMLDVGISSTRDIARSWGLASDPAMRSEAVGRALDADELLVTDEMPIRSPRPKADDGVRSTPASGSGKASGIQGVIEDALRKAGLM</sequence>
<dbReference type="Proteomes" id="UP001223743">
    <property type="component" value="Unassembled WGS sequence"/>
</dbReference>
<keyword evidence="2" id="KW-0378">Hydrolase</keyword>
<dbReference type="PANTHER" id="PTHR43037">
    <property type="entry name" value="UNNAMED PRODUCT-RELATED"/>
    <property type="match status" value="1"/>
</dbReference>
<evidence type="ECO:0000256" key="3">
    <source>
        <dbReference type="SAM" id="MobiDB-lite"/>
    </source>
</evidence>